<comment type="caution">
    <text evidence="6">The sequence shown here is derived from an EMBL/GenBank/DDBJ whole genome shotgun (WGS) entry which is preliminary data.</text>
</comment>
<dbReference type="FunFam" id="3.40.605.10:FF:000026">
    <property type="entry name" value="Aldehyde dehydrogenase, putative"/>
    <property type="match status" value="1"/>
</dbReference>
<accession>A0AA88KS40</accession>
<dbReference type="PROSITE" id="PS00687">
    <property type="entry name" value="ALDEHYDE_DEHYDR_GLU"/>
    <property type="match status" value="1"/>
</dbReference>
<reference evidence="6" key="1">
    <citation type="submission" date="2023-07" db="EMBL/GenBank/DDBJ databases">
        <title>Chromosome-level genome assembly of Artemia franciscana.</title>
        <authorList>
            <person name="Jo E."/>
        </authorList>
    </citation>
    <scope>NUCLEOTIDE SEQUENCE</scope>
    <source>
        <tissue evidence="6">Whole body</tissue>
    </source>
</reference>
<evidence type="ECO:0000256" key="3">
    <source>
        <dbReference type="PROSITE-ProRule" id="PRU10007"/>
    </source>
</evidence>
<dbReference type="Proteomes" id="UP001187531">
    <property type="component" value="Unassembled WGS sequence"/>
</dbReference>
<dbReference type="InterPro" id="IPR016160">
    <property type="entry name" value="Ald_DH_CS_CYS"/>
</dbReference>
<dbReference type="InterPro" id="IPR016161">
    <property type="entry name" value="Ald_DH/histidinol_DH"/>
</dbReference>
<evidence type="ECO:0000256" key="2">
    <source>
        <dbReference type="ARBA" id="ARBA00023002"/>
    </source>
</evidence>
<dbReference type="Pfam" id="PF00171">
    <property type="entry name" value="Aldedh"/>
    <property type="match status" value="1"/>
</dbReference>
<dbReference type="Gene3D" id="3.40.605.10">
    <property type="entry name" value="Aldehyde Dehydrogenase, Chain A, domain 1"/>
    <property type="match status" value="1"/>
</dbReference>
<dbReference type="InterPro" id="IPR029510">
    <property type="entry name" value="Ald_DH_CS_GLU"/>
</dbReference>
<dbReference type="InterPro" id="IPR016162">
    <property type="entry name" value="Ald_DH_N"/>
</dbReference>
<dbReference type="FunFam" id="3.40.605.10:FF:000050">
    <property type="entry name" value="Aldehyde dehydrogenase, mitochondrial"/>
    <property type="match status" value="1"/>
</dbReference>
<proteinExistence type="inferred from homology"/>
<evidence type="ECO:0000313" key="6">
    <source>
        <dbReference type="EMBL" id="KAK2704038.1"/>
    </source>
</evidence>
<dbReference type="PROSITE" id="PS00070">
    <property type="entry name" value="ALDEHYDE_DEHYDR_CYS"/>
    <property type="match status" value="1"/>
</dbReference>
<dbReference type="PANTHER" id="PTHR11699">
    <property type="entry name" value="ALDEHYDE DEHYDROGENASE-RELATED"/>
    <property type="match status" value="1"/>
</dbReference>
<evidence type="ECO:0000256" key="1">
    <source>
        <dbReference type="ARBA" id="ARBA00009986"/>
    </source>
</evidence>
<gene>
    <name evidence="6" type="ORF">QYM36_017614</name>
</gene>
<dbReference type="GO" id="GO:0016620">
    <property type="term" value="F:oxidoreductase activity, acting on the aldehyde or oxo group of donors, NAD or NADP as acceptor"/>
    <property type="evidence" value="ECO:0007669"/>
    <property type="project" value="InterPro"/>
</dbReference>
<dbReference type="FunFam" id="3.40.309.10:FF:000001">
    <property type="entry name" value="Mitochondrial aldehyde dehydrogenase 2"/>
    <property type="match status" value="1"/>
</dbReference>
<evidence type="ECO:0000313" key="7">
    <source>
        <dbReference type="Proteomes" id="UP001187531"/>
    </source>
</evidence>
<dbReference type="InterPro" id="IPR015590">
    <property type="entry name" value="Aldehyde_DH_dom"/>
</dbReference>
<dbReference type="CDD" id="cd07141">
    <property type="entry name" value="ALDH_F1AB_F2_RALDH1"/>
    <property type="match status" value="1"/>
</dbReference>
<evidence type="ECO:0000256" key="4">
    <source>
        <dbReference type="RuleBase" id="RU003345"/>
    </source>
</evidence>
<feature type="domain" description="Aldehyde dehydrogenase" evidence="5">
    <location>
        <begin position="20"/>
        <end position="481"/>
    </location>
</feature>
<comment type="similarity">
    <text evidence="1 4">Belongs to the aldehyde dehydrogenase family.</text>
</comment>
<keyword evidence="7" id="KW-1185">Reference proteome</keyword>
<dbReference type="SUPFAM" id="SSF53720">
    <property type="entry name" value="ALDH-like"/>
    <property type="match status" value="1"/>
</dbReference>
<organism evidence="6 7">
    <name type="scientific">Artemia franciscana</name>
    <name type="common">Brine shrimp</name>
    <name type="synonym">Artemia sanfranciscana</name>
    <dbReference type="NCBI Taxonomy" id="6661"/>
    <lineage>
        <taxon>Eukaryota</taxon>
        <taxon>Metazoa</taxon>
        <taxon>Ecdysozoa</taxon>
        <taxon>Arthropoda</taxon>
        <taxon>Crustacea</taxon>
        <taxon>Branchiopoda</taxon>
        <taxon>Anostraca</taxon>
        <taxon>Artemiidae</taxon>
        <taxon>Artemia</taxon>
    </lineage>
</organism>
<evidence type="ECO:0000259" key="5">
    <source>
        <dbReference type="Pfam" id="PF00171"/>
    </source>
</evidence>
<sequence length="490" mass="52891">MVHRGISVKYTEIFINNKFVNSVSGKVFSVVNPSTGNKICDVQEGDGHDIDVAVKAAKNAFKFGSLWRTMDASSRGKLMHKLADLIVRDKDYMAQLETLNNGKPLSDSYGDIDASVDCLRYYAGWTDKIHGSVIPIDGPYMSMTRKEPVGVVGQIIPWNYPIMMLAWKWGPALAAGCTIVLKPAESTPLTALYMAALTKEAGFPDGVINVVPGFGPTAGASLASHMDVNKVAFTGSTAVGKSIMKCAAESNLKRVSLELGGKSPLVVFADMDIDEAVDITHNALFGNMGQSCCAGSRTFVHEAIYDEFVKKAAAAAMARKVGDPFADDTQHGPLVNEAQFKRVLGYIESGVKEGAKLQCGGKQWGDKGYFIQPTVFSDVKDDMKIAKEEIFGPVQQILKFSSAEELIERANRTNYGLASGILTKNIDTALMFAQAVQAGSVWVNCYDAVCSQAPFGGFKQSGIGRDLGKEGIENYLETKTITIKVPQKNS</sequence>
<name>A0AA88KS40_ARTSF</name>
<dbReference type="AlphaFoldDB" id="A0AA88KS40"/>
<dbReference type="EMBL" id="JAVRJZ010000040">
    <property type="protein sequence ID" value="KAK2704038.1"/>
    <property type="molecule type" value="Genomic_DNA"/>
</dbReference>
<keyword evidence="2 4" id="KW-0560">Oxidoreductase</keyword>
<dbReference type="Gene3D" id="3.40.309.10">
    <property type="entry name" value="Aldehyde Dehydrogenase, Chain A, domain 2"/>
    <property type="match status" value="1"/>
</dbReference>
<protein>
    <recommendedName>
        <fullName evidence="5">Aldehyde dehydrogenase domain-containing protein</fullName>
    </recommendedName>
</protein>
<feature type="active site" evidence="3">
    <location>
        <position position="258"/>
    </location>
</feature>
<dbReference type="InterPro" id="IPR016163">
    <property type="entry name" value="Ald_DH_C"/>
</dbReference>